<gene>
    <name evidence="2" type="ORF">LZ495_12365</name>
</gene>
<evidence type="ECO:0000256" key="1">
    <source>
        <dbReference type="SAM" id="Phobius"/>
    </source>
</evidence>
<evidence type="ECO:0000313" key="2">
    <source>
        <dbReference type="EMBL" id="MCF2528009.1"/>
    </source>
</evidence>
<keyword evidence="1" id="KW-0812">Transmembrane</keyword>
<reference evidence="2" key="1">
    <citation type="submission" date="2022-01" db="EMBL/GenBank/DDBJ databases">
        <title>Genome-Based Taxonomic Classification of the Phylum Actinobacteria.</title>
        <authorList>
            <person name="Gao Y."/>
        </authorList>
    </citation>
    <scope>NUCLEOTIDE SEQUENCE</scope>
    <source>
        <strain evidence="2">KLBMP 8922</strain>
    </source>
</reference>
<proteinExistence type="predicted"/>
<comment type="caution">
    <text evidence="2">The sequence shown here is derived from an EMBL/GenBank/DDBJ whole genome shotgun (WGS) entry which is preliminary data.</text>
</comment>
<sequence>MSTDINAGTYTDSGTRGQTGFRQSAEAVFDPAGAPAAPSGRVLTLVELRKMTDTRSGRWLMAVIVAAMFGMVCLVVFAGEKGDRTTPELFLASQTGMSLLLPVVAILSVTAEWSQRSGLTTFALVPRRSRVIQAKLQAGLILSAVFVALSAVVAWGGHALALATGNADGGWGIPPALAGTRLLDCAVSIVTGIGFGMLLTSPILAILALYAVPLVLGILGSTVAALDGTMEWLNPGQALSPLSEDAGISATEWVRIALNCGMFAVLPFTGGLLALRHREFK</sequence>
<keyword evidence="3" id="KW-1185">Reference proteome</keyword>
<feature type="transmembrane region" description="Helical" evidence="1">
    <location>
        <begin position="253"/>
        <end position="275"/>
    </location>
</feature>
<accession>A0AA41Q068</accession>
<dbReference type="Proteomes" id="UP001165378">
    <property type="component" value="Unassembled WGS sequence"/>
</dbReference>
<feature type="transmembrane region" description="Helical" evidence="1">
    <location>
        <begin position="91"/>
        <end position="113"/>
    </location>
</feature>
<feature type="transmembrane region" description="Helical" evidence="1">
    <location>
        <begin position="134"/>
        <end position="156"/>
    </location>
</feature>
<feature type="transmembrane region" description="Helical" evidence="1">
    <location>
        <begin position="206"/>
        <end position="226"/>
    </location>
</feature>
<feature type="transmembrane region" description="Helical" evidence="1">
    <location>
        <begin position="176"/>
        <end position="199"/>
    </location>
</feature>
<name>A0AA41Q068_9ACTN</name>
<feature type="transmembrane region" description="Helical" evidence="1">
    <location>
        <begin position="59"/>
        <end position="79"/>
    </location>
</feature>
<dbReference type="EMBL" id="JAKFHA010000005">
    <property type="protein sequence ID" value="MCF2528009.1"/>
    <property type="molecule type" value="Genomic_DNA"/>
</dbReference>
<dbReference type="AlphaFoldDB" id="A0AA41Q068"/>
<dbReference type="RefSeq" id="WP_235052171.1">
    <property type="nucleotide sequence ID" value="NZ_JAKFHA010000005.1"/>
</dbReference>
<keyword evidence="1" id="KW-1133">Transmembrane helix</keyword>
<evidence type="ECO:0000313" key="3">
    <source>
        <dbReference type="Proteomes" id="UP001165378"/>
    </source>
</evidence>
<keyword evidence="1" id="KW-0472">Membrane</keyword>
<protein>
    <submittedName>
        <fullName evidence="2">ABC transporter permease</fullName>
    </submittedName>
</protein>
<organism evidence="2 3">
    <name type="scientific">Yinghuangia soli</name>
    <dbReference type="NCBI Taxonomy" id="2908204"/>
    <lineage>
        <taxon>Bacteria</taxon>
        <taxon>Bacillati</taxon>
        <taxon>Actinomycetota</taxon>
        <taxon>Actinomycetes</taxon>
        <taxon>Kitasatosporales</taxon>
        <taxon>Streptomycetaceae</taxon>
        <taxon>Yinghuangia</taxon>
    </lineage>
</organism>